<evidence type="ECO:0000256" key="3">
    <source>
        <dbReference type="ARBA" id="ARBA00022670"/>
    </source>
</evidence>
<dbReference type="EC" id="3.4.21.53" evidence="10 11"/>
<dbReference type="RefSeq" id="WP_161931759.1">
    <property type="nucleotide sequence ID" value="NZ_CP047901.1"/>
</dbReference>
<dbReference type="Pfam" id="PF02190">
    <property type="entry name" value="LON_substr_bdg"/>
    <property type="match status" value="1"/>
</dbReference>
<keyword evidence="3 10" id="KW-0645">Protease</keyword>
<evidence type="ECO:0000256" key="1">
    <source>
        <dbReference type="ARBA" id="ARBA00004496"/>
    </source>
</evidence>
<dbReference type="CDD" id="cd19500">
    <property type="entry name" value="RecA-like_Lon"/>
    <property type="match status" value="1"/>
</dbReference>
<dbReference type="SMART" id="SM00464">
    <property type="entry name" value="LON"/>
    <property type="match status" value="1"/>
</dbReference>
<dbReference type="PROSITE" id="PS51786">
    <property type="entry name" value="LON_PROTEOLYTIC"/>
    <property type="match status" value="1"/>
</dbReference>
<gene>
    <name evidence="10" type="primary">lon</name>
    <name evidence="18" type="ORF">MICH65_0394</name>
</gene>
<dbReference type="SUPFAM" id="SSF54211">
    <property type="entry name" value="Ribosomal protein S5 domain 2-like"/>
    <property type="match status" value="1"/>
</dbReference>
<dbReference type="GO" id="GO:0016887">
    <property type="term" value="F:ATP hydrolysis activity"/>
    <property type="evidence" value="ECO:0007669"/>
    <property type="project" value="UniProtKB-UniRule"/>
</dbReference>
<dbReference type="HAMAP" id="MF_01973">
    <property type="entry name" value="lon_bact"/>
    <property type="match status" value="1"/>
</dbReference>
<sequence>MAILLQPPKNQSSPRITPLVTLREGVVFPHSEVILSFGRKGSIKSVTQAEKNDRLIVIVSQKSPSITKPTLKDIYTVGTLCRIQRTIPVNNELHAIVKGISRVKIHDITIIDNILSAAISKLPETQQEDDYLKATVNHLISQVKTAVNLGKPNIETPMLMRLLNSTETSSVADQVASILELSTPEKQALLEQTDLKKRLEQINQHLDKEINVLKLEQKIASKTQSKFDQSMKEAVLRERMRMIQQELGEDDEGDELTSLKKKINQAGMPKAAKQKALKDLKRLQKLSLHSPESGYIRSWLETMVEIPWSKSSANNISLTKAAKILKQDHYALEEVKERILEYLAVMQLKKKRSNKKIFKNKNANSAIVPTIICFVGPPGVGKTSVGRSIAKALGRNFAKLSLGGIKDEAEIRGHRRTYVGAMPGRVVQSLIDAGTNNPVIMLDEIDKIGADYRGDPSAALLEVLDPEQNHAFVDHYLDTSLDLSKVMFITTANVLETIPPALRDRLEIIQFSGYTQEEKYFIARNHLIPKQLSTNALTPKDIALSPAAVRNISKFYTHEAGVRNLEREISKVFRKVARKIASSRSVKTPIKITPKNLSTYLGPRKFTHTIADEQNRVGIATGLAYTQTGGDILFIEVALMEGKGRIQLTGQLGDVMKESAQAALSYVRSHAKQLKIDPKRFAKTDVHVHVPEGATPKDGPSAGVAITTALISAFTNKPINRLVGMTGEISLRGRVMEIGGVKEKTIAGHRSGLKHIILPKDNRKDLVKVPPKVKKDLKFSFATNLEDVLKIALIS</sequence>
<evidence type="ECO:0000256" key="5">
    <source>
        <dbReference type="ARBA" id="ARBA00022801"/>
    </source>
</evidence>
<dbReference type="InterPro" id="IPR046336">
    <property type="entry name" value="Lon_prtase_N_sf"/>
</dbReference>
<dbReference type="SUPFAM" id="SSF88697">
    <property type="entry name" value="PUA domain-like"/>
    <property type="match status" value="1"/>
</dbReference>
<dbReference type="GO" id="GO:0006515">
    <property type="term" value="P:protein quality control for misfolded or incompletely synthesized proteins"/>
    <property type="evidence" value="ECO:0007669"/>
    <property type="project" value="UniProtKB-UniRule"/>
</dbReference>
<dbReference type="Pfam" id="PF22667">
    <property type="entry name" value="Lon_lid"/>
    <property type="match status" value="1"/>
</dbReference>
<dbReference type="GO" id="GO:0043565">
    <property type="term" value="F:sequence-specific DNA binding"/>
    <property type="evidence" value="ECO:0007669"/>
    <property type="project" value="UniProtKB-UniRule"/>
</dbReference>
<evidence type="ECO:0000256" key="12">
    <source>
        <dbReference type="PIRSR" id="PIRSR001174-1"/>
    </source>
</evidence>
<dbReference type="PRINTS" id="PR00830">
    <property type="entry name" value="ENDOLAPTASE"/>
</dbReference>
<dbReference type="KEGG" id="caqa:MICH65_0394"/>
<dbReference type="NCBIfam" id="TIGR00763">
    <property type="entry name" value="lon"/>
    <property type="match status" value="1"/>
</dbReference>
<evidence type="ECO:0000259" key="17">
    <source>
        <dbReference type="PROSITE" id="PS51787"/>
    </source>
</evidence>
<evidence type="ECO:0000256" key="8">
    <source>
        <dbReference type="ARBA" id="ARBA00023016"/>
    </source>
</evidence>
<dbReference type="InterPro" id="IPR027065">
    <property type="entry name" value="Lon_Prtase"/>
</dbReference>
<evidence type="ECO:0000313" key="19">
    <source>
        <dbReference type="Proteomes" id="UP000463983"/>
    </source>
</evidence>
<comment type="subcellular location">
    <subcellularLocation>
        <location evidence="1 10 11">Cytoplasm</location>
    </subcellularLocation>
</comment>
<evidence type="ECO:0000256" key="11">
    <source>
        <dbReference type="PIRNR" id="PIRNR001174"/>
    </source>
</evidence>
<reference evidence="19" key="1">
    <citation type="journal article" date="2020" name="Microorganisms">
        <title>Complete Genome of a Member of a New Bacterial Lineage in the Microgenomates Group Reveals an Unusual Nucleotide Composition Disparity Between Two Strands of DNA and Limited Metabolic Potential.</title>
        <authorList>
            <person name="Kadnikov V.V."/>
            <person name="Mardanov A.V."/>
            <person name="Beletsky A.V."/>
            <person name="Karnachuk O.V."/>
            <person name="Ravin N.V."/>
        </authorList>
    </citation>
    <scope>NUCLEOTIDE SEQUENCE [LARGE SCALE GENOMIC DNA]</scope>
</reference>
<dbReference type="GO" id="GO:0005737">
    <property type="term" value="C:cytoplasm"/>
    <property type="evidence" value="ECO:0007669"/>
    <property type="project" value="UniProtKB-SubCell"/>
</dbReference>
<keyword evidence="6 10" id="KW-0720">Serine protease</keyword>
<dbReference type="InterPro" id="IPR027543">
    <property type="entry name" value="Lon_bac"/>
</dbReference>
<evidence type="ECO:0000256" key="9">
    <source>
        <dbReference type="ARBA" id="ARBA00050665"/>
    </source>
</evidence>
<dbReference type="EMBL" id="CP047901">
    <property type="protein sequence ID" value="QHO63375.1"/>
    <property type="molecule type" value="Genomic_DNA"/>
</dbReference>
<keyword evidence="4 10" id="KW-0547">Nucleotide-binding</keyword>
<evidence type="ECO:0000256" key="6">
    <source>
        <dbReference type="ARBA" id="ARBA00022825"/>
    </source>
</evidence>
<comment type="subunit">
    <text evidence="10 11">Homohexamer. Organized in a ring with a central cavity.</text>
</comment>
<feature type="domain" description="Lon proteolytic" evidence="16">
    <location>
        <begin position="614"/>
        <end position="795"/>
    </location>
</feature>
<keyword evidence="8 10" id="KW-0346">Stress response</keyword>
<feature type="domain" description="Lon N-terminal" evidence="17">
    <location>
        <begin position="17"/>
        <end position="210"/>
    </location>
</feature>
<name>A0A857N557_9BACT</name>
<keyword evidence="19" id="KW-1185">Reference proteome</keyword>
<proteinExistence type="evidence at transcript level"/>
<dbReference type="Gene3D" id="2.30.130.40">
    <property type="entry name" value="LON domain-like"/>
    <property type="match status" value="1"/>
</dbReference>
<dbReference type="Gene3D" id="3.40.50.300">
    <property type="entry name" value="P-loop containing nucleotide triphosphate hydrolases"/>
    <property type="match status" value="1"/>
</dbReference>
<dbReference type="InterPro" id="IPR003111">
    <property type="entry name" value="Lon_prtase_N"/>
</dbReference>
<dbReference type="Proteomes" id="UP000463983">
    <property type="component" value="Chromosome"/>
</dbReference>
<dbReference type="PANTHER" id="PTHR10046">
    <property type="entry name" value="ATP DEPENDENT LON PROTEASE FAMILY MEMBER"/>
    <property type="match status" value="1"/>
</dbReference>
<dbReference type="InterPro" id="IPR020568">
    <property type="entry name" value="Ribosomal_Su5_D2-typ_SF"/>
</dbReference>
<dbReference type="InterPro" id="IPR004815">
    <property type="entry name" value="Lon_bac/euk-typ"/>
</dbReference>
<dbReference type="FunFam" id="3.40.50.300:FF:000021">
    <property type="entry name" value="Lon protease homolog"/>
    <property type="match status" value="1"/>
</dbReference>
<evidence type="ECO:0000256" key="2">
    <source>
        <dbReference type="ARBA" id="ARBA00022490"/>
    </source>
</evidence>
<comment type="function">
    <text evidence="10">ATP-dependent serine protease that mediates the selective degradation of mutant and abnormal proteins as well as certain short-lived regulatory proteins. Required for cellular homeostasis and for survival from DNA damage and developmental changes induced by stress. Degrades polypeptides processively to yield small peptide fragments that are 5 to 10 amino acids long. Binds to DNA in a double-stranded, site-specific manner.</text>
</comment>
<evidence type="ECO:0000256" key="14">
    <source>
        <dbReference type="PROSITE-ProRule" id="PRU01122"/>
    </source>
</evidence>
<protein>
    <recommendedName>
        <fullName evidence="10 11">Lon protease</fullName>
        <ecNumber evidence="10 11">3.4.21.53</ecNumber>
    </recommendedName>
    <alternativeName>
        <fullName evidence="10">ATP-dependent protease La</fullName>
    </alternativeName>
</protein>
<dbReference type="PROSITE" id="PS01046">
    <property type="entry name" value="LON_SER"/>
    <property type="match status" value="1"/>
</dbReference>
<feature type="binding site" evidence="10 13">
    <location>
        <begin position="376"/>
        <end position="383"/>
    </location>
    <ligand>
        <name>ATP</name>
        <dbReference type="ChEBI" id="CHEBI:30616"/>
    </ligand>
</feature>
<dbReference type="SUPFAM" id="SSF52540">
    <property type="entry name" value="P-loop containing nucleoside triphosphate hydrolases"/>
    <property type="match status" value="1"/>
</dbReference>
<evidence type="ECO:0000313" key="18">
    <source>
        <dbReference type="EMBL" id="QHO63375.1"/>
    </source>
</evidence>
<accession>A0A857N557</accession>
<evidence type="ECO:0000259" key="16">
    <source>
        <dbReference type="PROSITE" id="PS51786"/>
    </source>
</evidence>
<dbReference type="GO" id="GO:0004176">
    <property type="term" value="F:ATP-dependent peptidase activity"/>
    <property type="evidence" value="ECO:0007669"/>
    <property type="project" value="UniProtKB-UniRule"/>
</dbReference>
<keyword evidence="5 10" id="KW-0378">Hydrolase</keyword>
<dbReference type="InterPro" id="IPR054594">
    <property type="entry name" value="Lon_lid"/>
</dbReference>
<keyword evidence="2 10" id="KW-0963">Cytoplasm</keyword>
<dbReference type="AlphaFoldDB" id="A0A857N557"/>
<dbReference type="InterPro" id="IPR027417">
    <property type="entry name" value="P-loop_NTPase"/>
</dbReference>
<dbReference type="InterPro" id="IPR008269">
    <property type="entry name" value="Lon_proteolytic"/>
</dbReference>
<dbReference type="InterPro" id="IPR003959">
    <property type="entry name" value="ATPase_AAA_core"/>
</dbReference>
<dbReference type="Gene3D" id="1.10.8.60">
    <property type="match status" value="1"/>
</dbReference>
<organism evidence="18 19">
    <name type="scientific">Candidatus Chazhemtobacterium aquaticus</name>
    <dbReference type="NCBI Taxonomy" id="2715735"/>
    <lineage>
        <taxon>Bacteria</taxon>
        <taxon>Candidatus Chazhemtobacteraceae</taxon>
        <taxon>Candidatus Chazhemtobacterium</taxon>
    </lineage>
</organism>
<dbReference type="InterPro" id="IPR003593">
    <property type="entry name" value="AAA+_ATPase"/>
</dbReference>
<evidence type="ECO:0000256" key="7">
    <source>
        <dbReference type="ARBA" id="ARBA00022840"/>
    </source>
</evidence>
<dbReference type="Gene3D" id="1.20.5.5270">
    <property type="match status" value="1"/>
</dbReference>
<keyword evidence="7 10" id="KW-0067">ATP-binding</keyword>
<evidence type="ECO:0000256" key="13">
    <source>
        <dbReference type="PIRSR" id="PIRSR001174-2"/>
    </source>
</evidence>
<evidence type="ECO:0000256" key="4">
    <source>
        <dbReference type="ARBA" id="ARBA00022741"/>
    </source>
</evidence>
<dbReference type="PIRSF" id="PIRSF001174">
    <property type="entry name" value="Lon_proteas"/>
    <property type="match status" value="1"/>
</dbReference>
<comment type="similarity">
    <text evidence="10 11 14 15">Belongs to the peptidase S16 family.</text>
</comment>
<dbReference type="Pfam" id="PF05362">
    <property type="entry name" value="Lon_C"/>
    <property type="match status" value="1"/>
</dbReference>
<comment type="induction">
    <text evidence="10">By heat shock.</text>
</comment>
<dbReference type="GO" id="GO:0004252">
    <property type="term" value="F:serine-type endopeptidase activity"/>
    <property type="evidence" value="ECO:0007669"/>
    <property type="project" value="UniProtKB-UniRule"/>
</dbReference>
<dbReference type="InterPro" id="IPR008268">
    <property type="entry name" value="Peptidase_S16_AS"/>
</dbReference>
<dbReference type="Pfam" id="PF00004">
    <property type="entry name" value="AAA"/>
    <property type="match status" value="1"/>
</dbReference>
<dbReference type="GO" id="GO:0034605">
    <property type="term" value="P:cellular response to heat"/>
    <property type="evidence" value="ECO:0007669"/>
    <property type="project" value="UniProtKB-UniRule"/>
</dbReference>
<evidence type="ECO:0000256" key="10">
    <source>
        <dbReference type="HAMAP-Rule" id="MF_01973"/>
    </source>
</evidence>
<dbReference type="PROSITE" id="PS51787">
    <property type="entry name" value="LON_N"/>
    <property type="match status" value="1"/>
</dbReference>
<dbReference type="InterPro" id="IPR014721">
    <property type="entry name" value="Ribsml_uS5_D2-typ_fold_subgr"/>
</dbReference>
<comment type="catalytic activity">
    <reaction evidence="9 10 11 14">
        <text>Hydrolysis of proteins in presence of ATP.</text>
        <dbReference type="EC" id="3.4.21.53"/>
    </reaction>
</comment>
<dbReference type="Gene3D" id="1.20.58.1480">
    <property type="match status" value="1"/>
</dbReference>
<dbReference type="InterPro" id="IPR015947">
    <property type="entry name" value="PUA-like_sf"/>
</dbReference>
<feature type="active site" evidence="10 12">
    <location>
        <position position="744"/>
    </location>
</feature>
<dbReference type="Gene3D" id="3.30.230.10">
    <property type="match status" value="1"/>
</dbReference>
<dbReference type="GO" id="GO:0005524">
    <property type="term" value="F:ATP binding"/>
    <property type="evidence" value="ECO:0007669"/>
    <property type="project" value="UniProtKB-UniRule"/>
</dbReference>
<dbReference type="SMART" id="SM00382">
    <property type="entry name" value="AAA"/>
    <property type="match status" value="1"/>
</dbReference>
<evidence type="ECO:0000256" key="15">
    <source>
        <dbReference type="RuleBase" id="RU000591"/>
    </source>
</evidence>
<feature type="active site" evidence="10 12">
    <location>
        <position position="701"/>
    </location>
</feature>